<gene>
    <name evidence="1" type="ORF">TM448A04414_0015</name>
</gene>
<dbReference type="AlphaFoldDB" id="A0A6H2A3J7"/>
<protein>
    <recommendedName>
        <fullName evidence="2">HNH endonuclease</fullName>
    </recommendedName>
</protein>
<sequence>MKIFRINDKESLLVHGCDTPIPSDRMRKENKEDVVMGNKIDLPLGQKFGRWTIISEAVKNYRGDSMWNCICDCGRETAVQGRSLQIGSSKSCGCLQKEVASARHFKHGMYGTSTYHIWDAMKSRCLNKNSVHYKNYGGRGIGICDRWVNSFVDFFADMGERPKGLTIERIDNDGDYTPDNCYWANRKEQSRNNRRTRMLKYQGETLCLLDWAKRLGISHGGLRARLAHYSVKVAFTMKKWSKS</sequence>
<evidence type="ECO:0008006" key="2">
    <source>
        <dbReference type="Google" id="ProtNLM"/>
    </source>
</evidence>
<dbReference type="EMBL" id="MT144480">
    <property type="protein sequence ID" value="QJA54147.1"/>
    <property type="molecule type" value="Genomic_DNA"/>
</dbReference>
<organism evidence="1">
    <name type="scientific">viral metagenome</name>
    <dbReference type="NCBI Taxonomy" id="1070528"/>
    <lineage>
        <taxon>unclassified sequences</taxon>
        <taxon>metagenomes</taxon>
        <taxon>organismal metagenomes</taxon>
    </lineage>
</organism>
<reference evidence="1" key="1">
    <citation type="submission" date="2020-03" db="EMBL/GenBank/DDBJ databases">
        <title>The deep terrestrial virosphere.</title>
        <authorList>
            <person name="Holmfeldt K."/>
            <person name="Nilsson E."/>
            <person name="Simone D."/>
            <person name="Lopez-Fernandez M."/>
            <person name="Wu X."/>
            <person name="de Brujin I."/>
            <person name="Lundin D."/>
            <person name="Andersson A."/>
            <person name="Bertilsson S."/>
            <person name="Dopson M."/>
        </authorList>
    </citation>
    <scope>NUCLEOTIDE SEQUENCE</scope>
    <source>
        <strain evidence="1">TM448A04414</strain>
    </source>
</reference>
<accession>A0A6H2A3J7</accession>
<name>A0A6H2A3J7_9ZZZZ</name>
<proteinExistence type="predicted"/>
<evidence type="ECO:0000313" key="1">
    <source>
        <dbReference type="EMBL" id="QJA54147.1"/>
    </source>
</evidence>